<sequence length="576" mass="64399">MGKTKNQLSGKCETVTKVGPKGEIANANLINHSKNFTKRLVKITDGVYQVIGVGLANTTMIEGENGIIIVDTGDGIEEAEEHLEEFRKISDKPVTAIIYTHWHYTVGTRAYVPEGQEGTIEIWSHELVDNNFTAHNAELKLTHTKKAFTQFGLFLPAKGPDAFPNLGLGSYFIDNDKGKTRGYVKPNRTVSKACKAKIDGINVELIPTITDTNDGLIIWLPDKGVAINNVLWGVFPNIGALRGDTRDPKNWINSIKELRALKPSHIIGVHGVPIFGSEECEKAIEEYHDGMQFVYDQTVRGINLGLTPEDLVEFVKLPHRLKNSPILQPFYGEVENFVRGTYAYLIGWYGNDTAMIHPVSKKVEAEKMIKGFGGPDKVLNEVRNAYEDDEFAWAAQLITYVLKLDPNHKEARQLKALALRKLAETTPSSITRNFYLTQVFELEGKISPKVRVVKSDNLSTLKPEAFMHFLRVKLDPVKSEKVTQVMRVIVSDSSGEIGLQVRRGLAEVVDFNRDSIVPDLTLKSTCKDIARLLTSEISLEDALRLGNITIIKGDIDRVVNFFALFDEIIISNNERR</sequence>
<dbReference type="GO" id="GO:0046872">
    <property type="term" value="F:metal ion binding"/>
    <property type="evidence" value="ECO:0007669"/>
    <property type="project" value="UniProtKB-KW"/>
</dbReference>
<evidence type="ECO:0000256" key="2">
    <source>
        <dbReference type="ARBA" id="ARBA00022801"/>
    </source>
</evidence>
<dbReference type="InterPro" id="IPR038536">
    <property type="entry name" value="Alkyl/aryl-sulf_dimr_sf"/>
</dbReference>
<dbReference type="PANTHER" id="PTHR43223">
    <property type="entry name" value="ALKYL/ARYL-SULFATASE"/>
    <property type="match status" value="1"/>
</dbReference>
<dbReference type="RefSeq" id="WP_066200017.1">
    <property type="nucleotide sequence ID" value="NZ_JARMMB010000019.1"/>
</dbReference>
<dbReference type="Gene3D" id="3.30.1050.10">
    <property type="entry name" value="SCP2 sterol-binding domain"/>
    <property type="match status" value="1"/>
</dbReference>
<dbReference type="EMBL" id="PISD01000008">
    <property type="protein sequence ID" value="PKG30153.1"/>
    <property type="molecule type" value="Genomic_DNA"/>
</dbReference>
<dbReference type="Gene3D" id="3.60.15.30">
    <property type="entry name" value="Metallo-beta-lactamase domain"/>
    <property type="match status" value="1"/>
</dbReference>
<dbReference type="GO" id="GO:0046983">
    <property type="term" value="F:protein dimerization activity"/>
    <property type="evidence" value="ECO:0007669"/>
    <property type="project" value="InterPro"/>
</dbReference>
<name>A0A2N0ZKY7_9BACI</name>
<dbReference type="InterPro" id="IPR029229">
    <property type="entry name" value="Alkyl_sulf_C"/>
</dbReference>
<dbReference type="InterPro" id="IPR044097">
    <property type="entry name" value="Bds1/SdsA1_MBL-fold"/>
</dbReference>
<keyword evidence="3" id="KW-0862">Zinc</keyword>
<evidence type="ECO:0000313" key="6">
    <source>
        <dbReference type="EMBL" id="PKG30153.1"/>
    </source>
</evidence>
<dbReference type="InterPro" id="IPR036866">
    <property type="entry name" value="RibonucZ/Hydroxyglut_hydro"/>
</dbReference>
<protein>
    <recommendedName>
        <fullName evidence="5">Metallo-beta-lactamase domain-containing protein</fullName>
    </recommendedName>
</protein>
<comment type="similarity">
    <text evidence="4">Belongs to the metallo-beta-lactamase superfamily. Type III sulfatase family.</text>
</comment>
<gene>
    <name evidence="6" type="ORF">CWS20_03940</name>
</gene>
<dbReference type="PANTHER" id="PTHR43223:SF2">
    <property type="entry name" value="METALLO-BETA-LACTAMASE DOMAIN-CONTAINING PROTEIN"/>
    <property type="match status" value="1"/>
</dbReference>
<dbReference type="SUPFAM" id="SSF56281">
    <property type="entry name" value="Metallo-hydrolase/oxidoreductase"/>
    <property type="match status" value="1"/>
</dbReference>
<comment type="caution">
    <text evidence="6">The sequence shown here is derived from an EMBL/GenBank/DDBJ whole genome shotgun (WGS) entry which is preliminary data.</text>
</comment>
<dbReference type="Pfam" id="PF14863">
    <property type="entry name" value="Alkyl_sulf_dimr"/>
    <property type="match status" value="1"/>
</dbReference>
<dbReference type="AlphaFoldDB" id="A0A2N0ZKY7"/>
<evidence type="ECO:0000313" key="7">
    <source>
        <dbReference type="Proteomes" id="UP000233343"/>
    </source>
</evidence>
<dbReference type="SMART" id="SM00849">
    <property type="entry name" value="Lactamase_B"/>
    <property type="match status" value="1"/>
</dbReference>
<dbReference type="CDD" id="cd07710">
    <property type="entry name" value="arylsulfatase_Sdsa1-like_MBL-fold"/>
    <property type="match status" value="1"/>
</dbReference>
<dbReference type="InterPro" id="IPR001279">
    <property type="entry name" value="Metallo-B-lactamas"/>
</dbReference>
<accession>A0A2N0ZKY7</accession>
<reference evidence="6 7" key="1">
    <citation type="journal article" date="2010" name="Int. J. Syst. Evol. Microbiol.">
        <title>Bacillus horneckiae sp. nov., isolated from a spacecraft-assembly clean room.</title>
        <authorList>
            <person name="Vaishampayan P."/>
            <person name="Probst A."/>
            <person name="Krishnamurthi S."/>
            <person name="Ghosh S."/>
            <person name="Osman S."/>
            <person name="McDowall A."/>
            <person name="Ruckmani A."/>
            <person name="Mayilraj S."/>
            <person name="Venkateswaran K."/>
        </authorList>
    </citation>
    <scope>NUCLEOTIDE SEQUENCE [LARGE SCALE GENOMIC DNA]</scope>
    <source>
        <strain evidence="7">1PO1SC</strain>
    </source>
</reference>
<dbReference type="Pfam" id="PF00753">
    <property type="entry name" value="Lactamase_B"/>
    <property type="match status" value="1"/>
</dbReference>
<keyword evidence="1" id="KW-0479">Metal-binding</keyword>
<proteinExistence type="inferred from homology"/>
<dbReference type="Proteomes" id="UP000233343">
    <property type="component" value="Unassembled WGS sequence"/>
</dbReference>
<evidence type="ECO:0000256" key="4">
    <source>
        <dbReference type="ARBA" id="ARBA00033751"/>
    </source>
</evidence>
<evidence type="ECO:0000256" key="3">
    <source>
        <dbReference type="ARBA" id="ARBA00022833"/>
    </source>
</evidence>
<dbReference type="GO" id="GO:0018909">
    <property type="term" value="P:dodecyl sulfate metabolic process"/>
    <property type="evidence" value="ECO:0007669"/>
    <property type="project" value="InterPro"/>
</dbReference>
<organism evidence="6 7">
    <name type="scientific">Cytobacillus horneckiae</name>
    <dbReference type="NCBI Taxonomy" id="549687"/>
    <lineage>
        <taxon>Bacteria</taxon>
        <taxon>Bacillati</taxon>
        <taxon>Bacillota</taxon>
        <taxon>Bacilli</taxon>
        <taxon>Bacillales</taxon>
        <taxon>Bacillaceae</taxon>
        <taxon>Cytobacillus</taxon>
    </lineage>
</organism>
<evidence type="ECO:0000259" key="5">
    <source>
        <dbReference type="SMART" id="SM00849"/>
    </source>
</evidence>
<keyword evidence="2" id="KW-0378">Hydrolase</keyword>
<dbReference type="InterPro" id="IPR036527">
    <property type="entry name" value="SCP2_sterol-bd_dom_sf"/>
</dbReference>
<dbReference type="SUPFAM" id="SSF55718">
    <property type="entry name" value="SCP-like"/>
    <property type="match status" value="1"/>
</dbReference>
<dbReference type="Gene3D" id="1.25.40.880">
    <property type="entry name" value="Alkyl sulfatase, dimerisation domain"/>
    <property type="match status" value="1"/>
</dbReference>
<feature type="domain" description="Metallo-beta-lactamase" evidence="5">
    <location>
        <begin position="55"/>
        <end position="270"/>
    </location>
</feature>
<dbReference type="InterPro" id="IPR052195">
    <property type="entry name" value="Bact_Alkyl/Aryl-Sulfatase"/>
</dbReference>
<dbReference type="Pfam" id="PF14864">
    <property type="entry name" value="Alkyl_sulf_C"/>
    <property type="match status" value="1"/>
</dbReference>
<evidence type="ECO:0000256" key="1">
    <source>
        <dbReference type="ARBA" id="ARBA00022723"/>
    </source>
</evidence>
<keyword evidence="7" id="KW-1185">Reference proteome</keyword>
<dbReference type="GO" id="GO:0018741">
    <property type="term" value="F:linear primary-alkylsulfatase activity"/>
    <property type="evidence" value="ECO:0007669"/>
    <property type="project" value="InterPro"/>
</dbReference>
<dbReference type="InterPro" id="IPR029228">
    <property type="entry name" value="Alkyl_sulf_dimr"/>
</dbReference>